<keyword evidence="1" id="KW-1133">Transmembrane helix</keyword>
<reference evidence="2" key="1">
    <citation type="submission" date="2018-02" db="EMBL/GenBank/DDBJ databases">
        <title>Rhizophora mucronata_Transcriptome.</title>
        <authorList>
            <person name="Meera S.P."/>
            <person name="Sreeshan A."/>
            <person name="Augustine A."/>
        </authorList>
    </citation>
    <scope>NUCLEOTIDE SEQUENCE</scope>
    <source>
        <tissue evidence="2">Leaf</tissue>
    </source>
</reference>
<protein>
    <submittedName>
        <fullName evidence="2">Uncharacterized protein</fullName>
    </submittedName>
</protein>
<dbReference type="EMBL" id="GGEC01079333">
    <property type="protein sequence ID" value="MBX59817.1"/>
    <property type="molecule type" value="Transcribed_RNA"/>
</dbReference>
<evidence type="ECO:0000313" key="2">
    <source>
        <dbReference type="EMBL" id="MBX59817.1"/>
    </source>
</evidence>
<proteinExistence type="predicted"/>
<feature type="transmembrane region" description="Helical" evidence="1">
    <location>
        <begin position="20"/>
        <end position="39"/>
    </location>
</feature>
<sequence length="51" mass="5906">MQIKIHVNQLPESPPNQVKYPKMTAAFLSLFVSVMKYIWIGITKFIEPKSI</sequence>
<name>A0A2P2PYJ0_RHIMU</name>
<accession>A0A2P2PYJ0</accession>
<dbReference type="AlphaFoldDB" id="A0A2P2PYJ0"/>
<organism evidence="2">
    <name type="scientific">Rhizophora mucronata</name>
    <name type="common">Asiatic mangrove</name>
    <dbReference type="NCBI Taxonomy" id="61149"/>
    <lineage>
        <taxon>Eukaryota</taxon>
        <taxon>Viridiplantae</taxon>
        <taxon>Streptophyta</taxon>
        <taxon>Embryophyta</taxon>
        <taxon>Tracheophyta</taxon>
        <taxon>Spermatophyta</taxon>
        <taxon>Magnoliopsida</taxon>
        <taxon>eudicotyledons</taxon>
        <taxon>Gunneridae</taxon>
        <taxon>Pentapetalae</taxon>
        <taxon>rosids</taxon>
        <taxon>fabids</taxon>
        <taxon>Malpighiales</taxon>
        <taxon>Rhizophoraceae</taxon>
        <taxon>Rhizophora</taxon>
    </lineage>
</organism>
<keyword evidence="1" id="KW-0812">Transmembrane</keyword>
<keyword evidence="1" id="KW-0472">Membrane</keyword>
<evidence type="ECO:0000256" key="1">
    <source>
        <dbReference type="SAM" id="Phobius"/>
    </source>
</evidence>